<dbReference type="Ensembl" id="ENSPLAT00000007391.1">
    <property type="protein sequence ID" value="ENSPLAP00000022869.1"/>
    <property type="gene ID" value="ENSPLAG00000007753.1"/>
</dbReference>
<protein>
    <submittedName>
        <fullName evidence="1">Uncharacterized protein</fullName>
    </submittedName>
</protein>
<dbReference type="Proteomes" id="UP000261500">
    <property type="component" value="Unplaced"/>
</dbReference>
<reference evidence="1" key="1">
    <citation type="submission" date="2025-08" db="UniProtKB">
        <authorList>
            <consortium name="Ensembl"/>
        </authorList>
    </citation>
    <scope>IDENTIFICATION</scope>
</reference>
<evidence type="ECO:0000313" key="2">
    <source>
        <dbReference type="Proteomes" id="UP000261500"/>
    </source>
</evidence>
<sequence length="169" mass="18452">MTAVEDLCSAGCSGSKITTDQGRIAPMPGRVENIVTDLNRYRNDLDVLHADVSSNTEKLKQLENLFKSQPIGNERQVKTTEDFQKGLINLQDNVLALAGAVTGLTDSMSKSNQDIQRISSTCCNAEVTGHGMPLQPNLASVDVTSRQIQELKNRLDTLNTQGISHNRRA</sequence>
<reference evidence="1" key="2">
    <citation type="submission" date="2025-09" db="UniProtKB">
        <authorList>
            <consortium name="Ensembl"/>
        </authorList>
    </citation>
    <scope>IDENTIFICATION</scope>
</reference>
<proteinExistence type="predicted"/>
<dbReference type="AlphaFoldDB" id="A0A3B3VDE3"/>
<keyword evidence="2" id="KW-1185">Reference proteome</keyword>
<name>A0A3B3VDE3_9TELE</name>
<dbReference type="STRING" id="48699.ENSPLAP00000022869"/>
<accession>A0A3B3VDE3</accession>
<evidence type="ECO:0000313" key="1">
    <source>
        <dbReference type="Ensembl" id="ENSPLAP00000022869.1"/>
    </source>
</evidence>
<organism evidence="1 2">
    <name type="scientific">Poecilia latipinna</name>
    <name type="common">sailfin molly</name>
    <dbReference type="NCBI Taxonomy" id="48699"/>
    <lineage>
        <taxon>Eukaryota</taxon>
        <taxon>Metazoa</taxon>
        <taxon>Chordata</taxon>
        <taxon>Craniata</taxon>
        <taxon>Vertebrata</taxon>
        <taxon>Euteleostomi</taxon>
        <taxon>Actinopterygii</taxon>
        <taxon>Neopterygii</taxon>
        <taxon>Teleostei</taxon>
        <taxon>Neoteleostei</taxon>
        <taxon>Acanthomorphata</taxon>
        <taxon>Ovalentaria</taxon>
        <taxon>Atherinomorphae</taxon>
        <taxon>Cyprinodontiformes</taxon>
        <taxon>Poeciliidae</taxon>
        <taxon>Poeciliinae</taxon>
        <taxon>Poecilia</taxon>
    </lineage>
</organism>